<dbReference type="GO" id="GO:0000973">
    <property type="term" value="P:post-transcriptional tethering of RNA polymerase II gene DNA at nuclear periphery"/>
    <property type="evidence" value="ECO:0007669"/>
    <property type="project" value="TreeGrafter"/>
</dbReference>
<dbReference type="AlphaFoldDB" id="A0A830HR43"/>
<evidence type="ECO:0000256" key="7">
    <source>
        <dbReference type="RuleBase" id="RU365072"/>
    </source>
</evidence>
<name>A0A830HR43_9CHLO</name>
<evidence type="ECO:0000256" key="1">
    <source>
        <dbReference type="ARBA" id="ARBA00022448"/>
    </source>
</evidence>
<proteinExistence type="inferred from homology"/>
<keyword evidence="2" id="KW-0509">mRNA transport</keyword>
<comment type="subcellular location">
    <subcellularLocation>
        <location evidence="7">Nucleus</location>
        <location evidence="7">Nuclear pore complex</location>
    </subcellularLocation>
    <subcellularLocation>
        <location evidence="7">Nucleus membrane</location>
    </subcellularLocation>
</comment>
<keyword evidence="1 7" id="KW-0813">Transport</keyword>
<organism evidence="9 10">
    <name type="scientific">Pycnococcus provasolii</name>
    <dbReference type="NCBI Taxonomy" id="41880"/>
    <lineage>
        <taxon>Eukaryota</taxon>
        <taxon>Viridiplantae</taxon>
        <taxon>Chlorophyta</taxon>
        <taxon>Pseudoscourfieldiophyceae</taxon>
        <taxon>Pseudoscourfieldiales</taxon>
        <taxon>Pycnococcaceae</taxon>
        <taxon>Pycnococcus</taxon>
    </lineage>
</organism>
<dbReference type="GO" id="GO:0006606">
    <property type="term" value="P:protein import into nucleus"/>
    <property type="evidence" value="ECO:0007669"/>
    <property type="project" value="TreeGrafter"/>
</dbReference>
<dbReference type="OrthoDB" id="3098at2759"/>
<dbReference type="Pfam" id="PF04121">
    <property type="entry name" value="Nup84_Nup100"/>
    <property type="match status" value="1"/>
</dbReference>
<dbReference type="PANTHER" id="PTHR13003">
    <property type="entry name" value="NUP107-RELATED"/>
    <property type="match status" value="1"/>
</dbReference>
<dbReference type="GO" id="GO:0006406">
    <property type="term" value="P:mRNA export from nucleus"/>
    <property type="evidence" value="ECO:0007669"/>
    <property type="project" value="TreeGrafter"/>
</dbReference>
<evidence type="ECO:0000256" key="4">
    <source>
        <dbReference type="ARBA" id="ARBA00023010"/>
    </source>
</evidence>
<dbReference type="GO" id="GO:0031965">
    <property type="term" value="C:nuclear membrane"/>
    <property type="evidence" value="ECO:0007669"/>
    <property type="project" value="UniProtKB-SubCell"/>
</dbReference>
<gene>
    <name evidence="9" type="ORF">PPROV_000618900</name>
</gene>
<keyword evidence="7" id="KW-0472">Membrane</keyword>
<evidence type="ECO:0000256" key="8">
    <source>
        <dbReference type="SAM" id="MobiDB-lite"/>
    </source>
</evidence>
<dbReference type="GO" id="GO:0017056">
    <property type="term" value="F:structural constituent of nuclear pore"/>
    <property type="evidence" value="ECO:0007669"/>
    <property type="project" value="UniProtKB-UniRule"/>
</dbReference>
<reference evidence="9" key="1">
    <citation type="submission" date="2020-10" db="EMBL/GenBank/DDBJ databases">
        <title>Unveiling of a novel bifunctional photoreceptor, Dualchrome1, isolated from a cosmopolitan green alga.</title>
        <authorList>
            <person name="Suzuki S."/>
            <person name="Kawachi M."/>
        </authorList>
    </citation>
    <scope>NUCLEOTIDE SEQUENCE</scope>
    <source>
        <strain evidence="9">NIES 2893</strain>
    </source>
</reference>
<evidence type="ECO:0000256" key="2">
    <source>
        <dbReference type="ARBA" id="ARBA00022816"/>
    </source>
</evidence>
<keyword evidence="3" id="KW-0653">Protein transport</keyword>
<comment type="similarity">
    <text evidence="7">Belongs to the nucleoporin Nup84/Nup107 family.</text>
</comment>
<dbReference type="GO" id="GO:0031080">
    <property type="term" value="C:nuclear pore outer ring"/>
    <property type="evidence" value="ECO:0007669"/>
    <property type="project" value="TreeGrafter"/>
</dbReference>
<dbReference type="PANTHER" id="PTHR13003:SF2">
    <property type="entry name" value="NUCLEAR PORE COMPLEX PROTEIN NUP107"/>
    <property type="match status" value="1"/>
</dbReference>
<comment type="caution">
    <text evidence="9">The sequence shown here is derived from an EMBL/GenBank/DDBJ whole genome shotgun (WGS) entry which is preliminary data.</text>
</comment>
<comment type="function">
    <text evidence="7">Functions as a component of the nuclear pore complex (NPC).</text>
</comment>
<evidence type="ECO:0000313" key="10">
    <source>
        <dbReference type="Proteomes" id="UP000660262"/>
    </source>
</evidence>
<keyword evidence="6 7" id="KW-0539">Nucleus</keyword>
<keyword evidence="4 7" id="KW-0811">Translocation</keyword>
<evidence type="ECO:0000256" key="3">
    <source>
        <dbReference type="ARBA" id="ARBA00022927"/>
    </source>
</evidence>
<comment type="subunit">
    <text evidence="7">Part of the nuclear pore complex (NPC).</text>
</comment>
<keyword evidence="5 7" id="KW-0906">Nuclear pore complex</keyword>
<dbReference type="InterPro" id="IPR007252">
    <property type="entry name" value="Nup84/Nup107"/>
</dbReference>
<feature type="compositionally biased region" description="Acidic residues" evidence="8">
    <location>
        <begin position="503"/>
        <end position="517"/>
    </location>
</feature>
<evidence type="ECO:0000313" key="9">
    <source>
        <dbReference type="EMBL" id="GHP07447.1"/>
    </source>
</evidence>
<dbReference type="Proteomes" id="UP000660262">
    <property type="component" value="Unassembled WGS sequence"/>
</dbReference>
<dbReference type="EMBL" id="BNJQ01000016">
    <property type="protein sequence ID" value="GHP07447.1"/>
    <property type="molecule type" value="Genomic_DNA"/>
</dbReference>
<evidence type="ECO:0000256" key="6">
    <source>
        <dbReference type="ARBA" id="ARBA00023242"/>
    </source>
</evidence>
<keyword evidence="10" id="KW-1185">Reference proteome</keyword>
<sequence>MRPPFPFLNSLVFVFCFFCFLFFCFPRSVNNSLWSACDLFRARTARMNTTALLRRHDNNSSDDDMHLLTALDVVVPQAHISLALDKNAQGTQQVTRTAAAAAAATPASFPPDSSSFSYDDDDVSAKFVDTQFAHVLSGVIRENISLCTALAQLEATCRAAARKAKGHHASKRTFDEEAASWALMWHLFLDDPQVLWPVGEACAPSAMPTPRLKRAHALVAQPETDVNRAARIVTWLEELSRRRLDGGAGGEDDDDGGGGGGENNDGAAAAEMLLRYAPREAVPRFAVRSGASAGGADPDACARMGTQLPPTDAASEARVLRGAWTLRRCARHAEAARLLRHAGCAWRVAALRHPGAPHGWHPLTRLGVLEEESACENHEIVVRFDVPCAPSTAEPEESELPPAEALTAAAEALRTELEWGDPEKPHRVHRFACLHAAKSATSTHEASMLGISCGSARHALLACETWEDALWAMLRCWLVTRLDEKLGAETDTARQRTYNSVEDVNDGGTGDDGDDDGTQLTLPYVDPGEADGSDDDDFGDDVVMEHTSLSMEWPPSADGDYIAPPSLTACVEALVDGTSEMGASVCDRAKAECHMPHRKVQACLATKQYSTLLKHMRAWTNEDLTSEMDGDGDGDMAQGQSGPDNAMLRFAAHLLIILNWLVPDGGWVDSTPEEEGAMKSPPLPAAVSAVAEYSALGQALNASVNAYVYALAAKRRWELAPLYLSFLRRPLLENTCAQLMDALLDITVASETLDVRQAEEARAAFWAACVSHIGINESLHGALKCCNDSLNALKMMHAPASWMSNDAAASPSEMIAHHLTEYNFSLFDVRHAVRTVSWLFRERSAWVLGTFRLVEMLQLLATSWRHDGASVADRELLGERLDACFPESALHNATSSVGDHADASLFAQTPGGSEARAIAEALLHLFSVDLRGRRHDATVDDRVSPEERVLELRSLALDLGKALGEMRGALEAFTSSNSAVSAGPAYIRVLATATGGADGASVSAEHAGIVAAAVRRDLASRVSSLGANVAVDVQTVTSPTVEGGAPMAGVVITLAANQPNAEARAGDIASAVADILKGGATACPSTSEIGLGSWRVHRLDGCMPSLCHLAANMVVPMAIMSASARSARLAVDAADRLRAVSWEDDILLAPSLAAPWLDLFTSEEKLMLLAWEANAEACLAAAAEM</sequence>
<accession>A0A830HR43</accession>
<feature type="region of interest" description="Disordered" evidence="8">
    <location>
        <begin position="244"/>
        <end position="266"/>
    </location>
</feature>
<dbReference type="Gene3D" id="1.10.3450.20">
    <property type="match status" value="1"/>
</dbReference>
<protein>
    <recommendedName>
        <fullName evidence="7">Nuclear pore complex protein</fullName>
    </recommendedName>
</protein>
<feature type="region of interest" description="Disordered" evidence="8">
    <location>
        <begin position="497"/>
        <end position="520"/>
    </location>
</feature>
<evidence type="ECO:0000256" key="5">
    <source>
        <dbReference type="ARBA" id="ARBA00023132"/>
    </source>
</evidence>